<evidence type="ECO:0000256" key="1">
    <source>
        <dbReference type="ARBA" id="ARBA00004167"/>
    </source>
</evidence>
<comment type="subcellular location">
    <subcellularLocation>
        <location evidence="1">Membrane</location>
        <topology evidence="1">Single-pass membrane protein</topology>
    </subcellularLocation>
</comment>
<organism evidence="7">
    <name type="scientific">hydrothermal vent metagenome</name>
    <dbReference type="NCBI Taxonomy" id="652676"/>
    <lineage>
        <taxon>unclassified sequences</taxon>
        <taxon>metagenomes</taxon>
        <taxon>ecological metagenomes</taxon>
    </lineage>
</organism>
<dbReference type="InterPro" id="IPR014161">
    <property type="entry name" value="Tol-Pal_TolA"/>
</dbReference>
<keyword evidence="4 6" id="KW-0472">Membrane</keyword>
<name>A0A3B1BMR8_9ZZZZ</name>
<dbReference type="EMBL" id="UOFZ01000119">
    <property type="protein sequence ID" value="VAX13503.1"/>
    <property type="molecule type" value="Genomic_DNA"/>
</dbReference>
<feature type="region of interest" description="Disordered" evidence="5">
    <location>
        <begin position="98"/>
        <end position="178"/>
    </location>
</feature>
<protein>
    <recommendedName>
        <fullName evidence="8">TolA protein</fullName>
    </recommendedName>
</protein>
<dbReference type="Gene3D" id="3.30.1150.10">
    <property type="match status" value="1"/>
</dbReference>
<proteinExistence type="predicted"/>
<feature type="compositionally biased region" description="Basic and acidic residues" evidence="5">
    <location>
        <begin position="149"/>
        <end position="178"/>
    </location>
</feature>
<gene>
    <name evidence="7" type="ORF">MNBD_GAMMA24-750</name>
</gene>
<evidence type="ECO:0000313" key="7">
    <source>
        <dbReference type="EMBL" id="VAX13503.1"/>
    </source>
</evidence>
<keyword evidence="2 6" id="KW-0812">Transmembrane</keyword>
<dbReference type="GO" id="GO:0016020">
    <property type="term" value="C:membrane"/>
    <property type="evidence" value="ECO:0007669"/>
    <property type="project" value="UniProtKB-SubCell"/>
</dbReference>
<evidence type="ECO:0000256" key="3">
    <source>
        <dbReference type="ARBA" id="ARBA00022989"/>
    </source>
</evidence>
<dbReference type="NCBIfam" id="TIGR02794">
    <property type="entry name" value="tolA_full"/>
    <property type="match status" value="1"/>
</dbReference>
<dbReference type="GO" id="GO:0043213">
    <property type="term" value="P:bacteriocin transport"/>
    <property type="evidence" value="ECO:0007669"/>
    <property type="project" value="InterPro"/>
</dbReference>
<dbReference type="InterPro" id="IPR006260">
    <property type="entry name" value="TonB/TolA_C"/>
</dbReference>
<sequence>MWQQIRNNPRAAVLAVLAHVVFIAILVLSFTFSSDETESVKGPEPEVIKAQAIDEKQIDARIKRLRDAETRKQQKLEEQAYRKKQARLHEQARLAEKKRLVAKRKAEKKKRLALEKKRRQAALKRKQKEAAEKKRQAQLKLEQQRKKRLAEEKKRRQAEQERIKEEERKREEELTRQEVEMKQKLAADRRRRAAAQQQANQREISKYLGRIKNAVTRHWTVPAQEVKGLHCEVKVRIIPNGEVIDVQIIKSSGNLAFDRSVETAVYRAAPLPVPSIESGLFDEFREVIFSFEPRDI</sequence>
<evidence type="ECO:0000256" key="6">
    <source>
        <dbReference type="SAM" id="Phobius"/>
    </source>
</evidence>
<accession>A0A3B1BMR8</accession>
<reference evidence="7" key="1">
    <citation type="submission" date="2018-06" db="EMBL/GenBank/DDBJ databases">
        <authorList>
            <person name="Zhirakovskaya E."/>
        </authorList>
    </citation>
    <scope>NUCLEOTIDE SEQUENCE</scope>
</reference>
<evidence type="ECO:0000256" key="2">
    <source>
        <dbReference type="ARBA" id="ARBA00022692"/>
    </source>
</evidence>
<feature type="transmembrane region" description="Helical" evidence="6">
    <location>
        <begin position="12"/>
        <end position="32"/>
    </location>
</feature>
<keyword evidence="3 6" id="KW-1133">Transmembrane helix</keyword>
<evidence type="ECO:0000256" key="4">
    <source>
        <dbReference type="ARBA" id="ARBA00023136"/>
    </source>
</evidence>
<dbReference type="Pfam" id="PF13103">
    <property type="entry name" value="TonB_2"/>
    <property type="match status" value="1"/>
</dbReference>
<dbReference type="GO" id="GO:0019534">
    <property type="term" value="F:toxin transmembrane transporter activity"/>
    <property type="evidence" value="ECO:0007669"/>
    <property type="project" value="InterPro"/>
</dbReference>
<evidence type="ECO:0008006" key="8">
    <source>
        <dbReference type="Google" id="ProtNLM"/>
    </source>
</evidence>
<dbReference type="SUPFAM" id="SSF74653">
    <property type="entry name" value="TolA/TonB C-terminal domain"/>
    <property type="match status" value="1"/>
</dbReference>
<dbReference type="AlphaFoldDB" id="A0A3B1BMR8"/>
<evidence type="ECO:0000256" key="5">
    <source>
        <dbReference type="SAM" id="MobiDB-lite"/>
    </source>
</evidence>
<feature type="compositionally biased region" description="Basic residues" evidence="5">
    <location>
        <begin position="100"/>
        <end position="127"/>
    </location>
</feature>
<dbReference type="NCBIfam" id="TIGR01352">
    <property type="entry name" value="tonB_Cterm"/>
    <property type="match status" value="1"/>
</dbReference>